<feature type="transmembrane region" description="Helical" evidence="2">
    <location>
        <begin position="109"/>
        <end position="129"/>
    </location>
</feature>
<feature type="compositionally biased region" description="Polar residues" evidence="1">
    <location>
        <begin position="538"/>
        <end position="557"/>
    </location>
</feature>
<evidence type="ECO:0000313" key="4">
    <source>
        <dbReference type="Proteomes" id="UP000645966"/>
    </source>
</evidence>
<keyword evidence="2" id="KW-0472">Membrane</keyword>
<reference evidence="3" key="1">
    <citation type="submission" date="2020-12" db="EMBL/GenBank/DDBJ databases">
        <title>Genome public.</title>
        <authorList>
            <person name="Sun Q."/>
        </authorList>
    </citation>
    <scope>NUCLEOTIDE SEQUENCE</scope>
    <source>
        <strain evidence="3">CCM 8863</strain>
    </source>
</reference>
<organism evidence="3 4">
    <name type="scientific">Corynebacterium meridianum</name>
    <dbReference type="NCBI Taxonomy" id="2765363"/>
    <lineage>
        <taxon>Bacteria</taxon>
        <taxon>Bacillati</taxon>
        <taxon>Actinomycetota</taxon>
        <taxon>Actinomycetes</taxon>
        <taxon>Mycobacteriales</taxon>
        <taxon>Corynebacteriaceae</taxon>
        <taxon>Corynebacterium</taxon>
    </lineage>
</organism>
<feature type="transmembrane region" description="Helical" evidence="2">
    <location>
        <begin position="250"/>
        <end position="269"/>
    </location>
</feature>
<dbReference type="InterPro" id="IPR019286">
    <property type="entry name" value="DUF2339_TM"/>
</dbReference>
<dbReference type="RefSeq" id="WP_198737257.1">
    <property type="nucleotide sequence ID" value="NZ_JAEIOS010000009.1"/>
</dbReference>
<feature type="transmembrane region" description="Helical" evidence="2">
    <location>
        <begin position="21"/>
        <end position="39"/>
    </location>
</feature>
<feature type="transmembrane region" description="Helical" evidence="2">
    <location>
        <begin position="495"/>
        <end position="517"/>
    </location>
</feature>
<gene>
    <name evidence="3" type="ORF">JDV75_00185</name>
</gene>
<sequence>MALLVVLAVQSGILGPVGRVALAYILAALFAAGSVVVNNRFDERISNTTTVVSAFLITALLTAMTTTAFVVFHYYWLPNWAGSILCMVFLGFSLYALRQWRMVHTGIAVGILGTVFMVLWHAFQMTLYLDLGTTGTSATSWTVPAAMPALMLLISTFGRGCPGSRQTASYLLITGAASGRILFSGNSFVSDVDYALTTLIAVLFVVVVVVDRVPTSAGSEKLAAVWAPIAALFIAACSPRILFVSGTTPYIPWILLIALITLVVIGYTIRRRTQADDGLSPAAFVAPTLVTVGATTIPLSFFLIDLTLLASATSWSAAGIVTYDRTVFLAVTLAAVVALPRLQSGNTPWITWIASTLLFTVATGQAVFGRNVDLLLRPERMIEGLLLILIVVTALLSRANFDDMPPAGRVLIALSGLHLSAVGVVSVATYVGKMVNQVDLGFFVGHAAVSILWIGLAAYVLLANNGLSAQASLSSGALLAVAGVVKLIFIDLSTIGGMMRVVAFLVSGTALLVIAALRARRDQSAAKPADNGEPSPSPVTGDSSPESEGPTHGTTASPRPPDNGE</sequence>
<accession>A0A934I6L1</accession>
<dbReference type="EMBL" id="JAEIOS010000009">
    <property type="protein sequence ID" value="MBI8988188.1"/>
    <property type="molecule type" value="Genomic_DNA"/>
</dbReference>
<feature type="transmembrane region" description="Helical" evidence="2">
    <location>
        <begin position="281"/>
        <end position="303"/>
    </location>
</feature>
<feature type="transmembrane region" description="Helical" evidence="2">
    <location>
        <begin position="410"/>
        <end position="431"/>
    </location>
</feature>
<dbReference type="Pfam" id="PF10101">
    <property type="entry name" value="DUF2339"/>
    <property type="match status" value="1"/>
</dbReference>
<evidence type="ECO:0000256" key="2">
    <source>
        <dbReference type="SAM" id="Phobius"/>
    </source>
</evidence>
<keyword evidence="4" id="KW-1185">Reference proteome</keyword>
<feature type="transmembrane region" description="Helical" evidence="2">
    <location>
        <begin position="194"/>
        <end position="210"/>
    </location>
</feature>
<feature type="transmembrane region" description="Helical" evidence="2">
    <location>
        <begin position="222"/>
        <end position="244"/>
    </location>
</feature>
<dbReference type="AlphaFoldDB" id="A0A934I6L1"/>
<evidence type="ECO:0008006" key="5">
    <source>
        <dbReference type="Google" id="ProtNLM"/>
    </source>
</evidence>
<feature type="transmembrane region" description="Helical" evidence="2">
    <location>
        <begin position="380"/>
        <end position="398"/>
    </location>
</feature>
<feature type="transmembrane region" description="Helical" evidence="2">
    <location>
        <begin position="349"/>
        <end position="368"/>
    </location>
</feature>
<feature type="transmembrane region" description="Helical" evidence="2">
    <location>
        <begin position="141"/>
        <end position="158"/>
    </location>
</feature>
<name>A0A934I6L1_9CORY</name>
<keyword evidence="2" id="KW-0812">Transmembrane</keyword>
<feature type="transmembrane region" description="Helical" evidence="2">
    <location>
        <begin position="51"/>
        <end position="74"/>
    </location>
</feature>
<feature type="transmembrane region" description="Helical" evidence="2">
    <location>
        <begin position="170"/>
        <end position="188"/>
    </location>
</feature>
<protein>
    <recommendedName>
        <fullName evidence="5">DUF2339 domain-containing protein</fullName>
    </recommendedName>
</protein>
<dbReference type="Proteomes" id="UP000645966">
    <property type="component" value="Unassembled WGS sequence"/>
</dbReference>
<evidence type="ECO:0000256" key="1">
    <source>
        <dbReference type="SAM" id="MobiDB-lite"/>
    </source>
</evidence>
<feature type="transmembrane region" description="Helical" evidence="2">
    <location>
        <begin position="469"/>
        <end position="489"/>
    </location>
</feature>
<comment type="caution">
    <text evidence="3">The sequence shown here is derived from an EMBL/GenBank/DDBJ whole genome shotgun (WGS) entry which is preliminary data.</text>
</comment>
<feature type="transmembrane region" description="Helical" evidence="2">
    <location>
        <begin position="443"/>
        <end position="462"/>
    </location>
</feature>
<keyword evidence="2" id="KW-1133">Transmembrane helix</keyword>
<feature type="transmembrane region" description="Helical" evidence="2">
    <location>
        <begin position="315"/>
        <end position="337"/>
    </location>
</feature>
<feature type="transmembrane region" description="Helical" evidence="2">
    <location>
        <begin position="80"/>
        <end position="97"/>
    </location>
</feature>
<evidence type="ECO:0000313" key="3">
    <source>
        <dbReference type="EMBL" id="MBI8988188.1"/>
    </source>
</evidence>
<proteinExistence type="predicted"/>
<feature type="region of interest" description="Disordered" evidence="1">
    <location>
        <begin position="524"/>
        <end position="565"/>
    </location>
</feature>